<dbReference type="RefSeq" id="WP_081993314.1">
    <property type="nucleotide sequence ID" value="NZ_CAKKMJ010000006.1"/>
</dbReference>
<keyword evidence="3 7" id="KW-0812">Transmembrane</keyword>
<dbReference type="PANTHER" id="PTHR42770:SF7">
    <property type="entry name" value="MEMBRANE PROTEIN"/>
    <property type="match status" value="1"/>
</dbReference>
<feature type="transmembrane region" description="Helical" evidence="7">
    <location>
        <begin position="248"/>
        <end position="271"/>
    </location>
</feature>
<dbReference type="PANTHER" id="PTHR42770">
    <property type="entry name" value="AMINO ACID TRANSPORTER-RELATED"/>
    <property type="match status" value="1"/>
</dbReference>
<protein>
    <submittedName>
        <fullName evidence="8">Amino acid transporter</fullName>
    </submittedName>
</protein>
<feature type="transmembrane region" description="Helical" evidence="7">
    <location>
        <begin position="146"/>
        <end position="164"/>
    </location>
</feature>
<evidence type="ECO:0000256" key="4">
    <source>
        <dbReference type="ARBA" id="ARBA00022989"/>
    </source>
</evidence>
<dbReference type="GeneID" id="76213415"/>
<dbReference type="InterPro" id="IPR050367">
    <property type="entry name" value="APC_superfamily"/>
</dbReference>
<feature type="transmembrane region" description="Helical" evidence="7">
    <location>
        <begin position="214"/>
        <end position="236"/>
    </location>
</feature>
<comment type="subcellular location">
    <subcellularLocation>
        <location evidence="1">Cell membrane</location>
        <topology evidence="1">Multi-pass membrane protein</topology>
    </subcellularLocation>
</comment>
<evidence type="ECO:0000256" key="5">
    <source>
        <dbReference type="ARBA" id="ARBA00023136"/>
    </source>
</evidence>
<feature type="transmembrane region" description="Helical" evidence="7">
    <location>
        <begin position="111"/>
        <end position="134"/>
    </location>
</feature>
<feature type="transmembrane region" description="Helical" evidence="7">
    <location>
        <begin position="344"/>
        <end position="365"/>
    </location>
</feature>
<proteinExistence type="predicted"/>
<evidence type="ECO:0000256" key="7">
    <source>
        <dbReference type="SAM" id="Phobius"/>
    </source>
</evidence>
<dbReference type="GO" id="GO:0022857">
    <property type="term" value="F:transmembrane transporter activity"/>
    <property type="evidence" value="ECO:0007669"/>
    <property type="project" value="InterPro"/>
</dbReference>
<feature type="transmembrane region" description="Helical" evidence="7">
    <location>
        <begin position="61"/>
        <end position="82"/>
    </location>
</feature>
<keyword evidence="4 7" id="KW-1133">Transmembrane helix</keyword>
<evidence type="ECO:0000256" key="2">
    <source>
        <dbReference type="ARBA" id="ARBA00022475"/>
    </source>
</evidence>
<evidence type="ECO:0000256" key="1">
    <source>
        <dbReference type="ARBA" id="ARBA00004651"/>
    </source>
</evidence>
<organism evidence="8 9">
    <name type="scientific">Pseudomonas mediterranea</name>
    <dbReference type="NCBI Taxonomy" id="183795"/>
    <lineage>
        <taxon>Bacteria</taxon>
        <taxon>Pseudomonadati</taxon>
        <taxon>Pseudomonadota</taxon>
        <taxon>Gammaproteobacteria</taxon>
        <taxon>Pseudomonadales</taxon>
        <taxon>Pseudomonadaceae</taxon>
        <taxon>Pseudomonas</taxon>
    </lineage>
</organism>
<dbReference type="InterPro" id="IPR002293">
    <property type="entry name" value="AA/rel_permease1"/>
</dbReference>
<dbReference type="EMBL" id="LT629790">
    <property type="protein sequence ID" value="SDU57726.1"/>
    <property type="molecule type" value="Genomic_DNA"/>
</dbReference>
<feature type="transmembrane region" description="Helical" evidence="7">
    <location>
        <begin position="377"/>
        <end position="400"/>
    </location>
</feature>
<evidence type="ECO:0000256" key="6">
    <source>
        <dbReference type="SAM" id="MobiDB-lite"/>
    </source>
</evidence>
<evidence type="ECO:0000313" key="8">
    <source>
        <dbReference type="EMBL" id="SDU57726.1"/>
    </source>
</evidence>
<dbReference type="GO" id="GO:0005886">
    <property type="term" value="C:plasma membrane"/>
    <property type="evidence" value="ECO:0007669"/>
    <property type="project" value="UniProtKB-SubCell"/>
</dbReference>
<keyword evidence="5 7" id="KW-0472">Membrane</keyword>
<sequence length="466" mass="48382">MTQANTSFGTGDPVIGESLPGTEQKVSLTRVTLLGLSGQQLGPSAAIAAGSMPLYAGNASWLAMALALLAALCMTAAVNVFARKYVVTGSLLSYVGISLGRVPQRVVAASYLVGFLVVCAALSACFVTFSSSFLHSVGVTFALSGWFQAATAILISILAGVLTWRGLDASISITAWLSFLPVPLLAIVTVMAASKTGIDLQAQLTLQGTSLSSLAEGTIVALAYFVGCDALAALAAETDDPKKNVPLLLRNVLLITGLAFVAILILSAPLMGQNLEALGNGESPTQILATAAGMEFLQLPIDFLLGAATFASLVAFMNYGSRVFATASVDRFIPQIFSRIHPRFGSPTGSTVLMTLAAACIPVALQLLAATPPLQSTAYLSTLYSLFWIAPYVLLGFGAIREIRIDGQSRPGTVLAIGLGVAVFIALLIYNFAANPGGVFGALPYIMVLLTVMAFVGFTVVDAVRK</sequence>
<accession>A0AAX2DDE8</accession>
<feature type="transmembrane region" description="Helical" evidence="7">
    <location>
        <begin position="303"/>
        <end position="324"/>
    </location>
</feature>
<keyword evidence="2" id="KW-1003">Cell membrane</keyword>
<reference evidence="8 9" key="1">
    <citation type="submission" date="2016-10" db="EMBL/GenBank/DDBJ databases">
        <authorList>
            <person name="Varghese N."/>
            <person name="Submissions S."/>
        </authorList>
    </citation>
    <scope>NUCLEOTIDE SEQUENCE [LARGE SCALE GENOMIC DNA]</scope>
    <source>
        <strain evidence="8 9">DSM 16733</strain>
    </source>
</reference>
<evidence type="ECO:0000256" key="3">
    <source>
        <dbReference type="ARBA" id="ARBA00022692"/>
    </source>
</evidence>
<feature type="transmembrane region" description="Helical" evidence="7">
    <location>
        <begin position="439"/>
        <end position="461"/>
    </location>
</feature>
<feature type="transmembrane region" description="Helical" evidence="7">
    <location>
        <begin position="412"/>
        <end position="433"/>
    </location>
</feature>
<evidence type="ECO:0000313" key="9">
    <source>
        <dbReference type="Proteomes" id="UP000183772"/>
    </source>
</evidence>
<dbReference type="Gene3D" id="1.20.1740.10">
    <property type="entry name" value="Amino acid/polyamine transporter I"/>
    <property type="match status" value="1"/>
</dbReference>
<name>A0AAX2DDE8_9PSED</name>
<dbReference type="AlphaFoldDB" id="A0AAX2DDE8"/>
<dbReference type="Proteomes" id="UP000183772">
    <property type="component" value="Chromosome I"/>
</dbReference>
<dbReference type="PIRSF" id="PIRSF006060">
    <property type="entry name" value="AA_transporter"/>
    <property type="match status" value="1"/>
</dbReference>
<dbReference type="Pfam" id="PF13520">
    <property type="entry name" value="AA_permease_2"/>
    <property type="match status" value="1"/>
</dbReference>
<keyword evidence="9" id="KW-1185">Reference proteome</keyword>
<feature type="region of interest" description="Disordered" evidence="6">
    <location>
        <begin position="1"/>
        <end position="20"/>
    </location>
</feature>
<gene>
    <name evidence="8" type="ORF">SAMN05216476_3308</name>
</gene>
<feature type="transmembrane region" description="Helical" evidence="7">
    <location>
        <begin position="176"/>
        <end position="194"/>
    </location>
</feature>